<feature type="compositionally biased region" description="Low complexity" evidence="1">
    <location>
        <begin position="121"/>
        <end position="130"/>
    </location>
</feature>
<gene>
    <name evidence="2" type="ORF">CHLRE_03g165200v5</name>
</gene>
<dbReference type="RefSeq" id="XP_042925904.1">
    <property type="nucleotide sequence ID" value="XM_043060775.1"/>
</dbReference>
<dbReference type="Gramene" id="PNW84947">
    <property type="protein sequence ID" value="PNW84947"/>
    <property type="gene ID" value="CHLRE_03g165200v5"/>
</dbReference>
<organism evidence="2 3">
    <name type="scientific">Chlamydomonas reinhardtii</name>
    <name type="common">Chlamydomonas smithii</name>
    <dbReference type="NCBI Taxonomy" id="3055"/>
    <lineage>
        <taxon>Eukaryota</taxon>
        <taxon>Viridiplantae</taxon>
        <taxon>Chlorophyta</taxon>
        <taxon>core chlorophytes</taxon>
        <taxon>Chlorophyceae</taxon>
        <taxon>CS clade</taxon>
        <taxon>Chlamydomonadales</taxon>
        <taxon>Chlamydomonadaceae</taxon>
        <taxon>Chlamydomonas</taxon>
    </lineage>
</organism>
<sequence length="500" mass="50914">MHAAQPVTCGERCRAGGTPAGWPTSWLCRRGAATGGRLRCPAPAALKAILPVAEAFRSFTPSAKVLHGWQVPVGRGGGRRGAAAAAAIAPPPGQGPEGSSPDPHDNTAAPVAIPSTPETASSSNNNSSKSHGPSPTPTAHPAPETTAAAAVPSMSPALPEPAPPPLERLDLASARHFVNLTNGIEALPLLQQLGLSYSFVRIQSTACEQQNLELLMTELDANLLTHLALGHTCIVYDCGSRRRDGTPRALWYGLEFVRYCLTQLWKLPPCPALLRGRNVSRTFDGHIRSFKQSTVKRLKYYAKYLPPASPADTGAAPASSSSSSPTRPPLRLYGAYRATDHDDDVPYYVALLHAAELQPRQQQQQQQQQGWQKAAHAGAPGAASISSSGSISGSSGSGGSGGDGASMAEGLLQGGTQAGTQGGTQGGHQGPDGEAVLAAHGYLLFRRGVSPAEWAAAAAAAAAAGGGRDGDGGDCDGGGTGGCGGGGGVLMSADGDCAAA</sequence>
<evidence type="ECO:0000256" key="1">
    <source>
        <dbReference type="SAM" id="MobiDB-lite"/>
    </source>
</evidence>
<dbReference type="ExpressionAtlas" id="A0A2K3DWN3">
    <property type="expression patterns" value="baseline and differential"/>
</dbReference>
<protein>
    <submittedName>
        <fullName evidence="2">Uncharacterized protein</fullName>
    </submittedName>
</protein>
<dbReference type="Proteomes" id="UP000006906">
    <property type="component" value="Chromosome 3"/>
</dbReference>
<feature type="compositionally biased region" description="Low complexity" evidence="1">
    <location>
        <begin position="141"/>
        <end position="152"/>
    </location>
</feature>
<evidence type="ECO:0000313" key="3">
    <source>
        <dbReference type="Proteomes" id="UP000006906"/>
    </source>
</evidence>
<feature type="compositionally biased region" description="Gly residues" evidence="1">
    <location>
        <begin position="395"/>
        <end position="404"/>
    </location>
</feature>
<name>A0A2K3DWN3_CHLRE</name>
<feature type="compositionally biased region" description="Low complexity" evidence="1">
    <location>
        <begin position="361"/>
        <end position="394"/>
    </location>
</feature>
<dbReference type="KEGG" id="cre:CHLRE_03g165200v5"/>
<feature type="compositionally biased region" description="Gly residues" evidence="1">
    <location>
        <begin position="412"/>
        <end position="430"/>
    </location>
</feature>
<accession>A0A2K3DWN3</accession>
<keyword evidence="3" id="KW-1185">Reference proteome</keyword>
<dbReference type="EMBL" id="CM008964">
    <property type="protein sequence ID" value="PNW84947.1"/>
    <property type="molecule type" value="Genomic_DNA"/>
</dbReference>
<dbReference type="OrthoDB" id="5682at2759"/>
<evidence type="ECO:0000313" key="2">
    <source>
        <dbReference type="EMBL" id="PNW84947.1"/>
    </source>
</evidence>
<feature type="compositionally biased region" description="Low complexity" evidence="1">
    <location>
        <begin position="310"/>
        <end position="325"/>
    </location>
</feature>
<dbReference type="GeneID" id="5729039"/>
<proteinExistence type="predicted"/>
<feature type="region of interest" description="Disordered" evidence="1">
    <location>
        <begin position="76"/>
        <end position="167"/>
    </location>
</feature>
<dbReference type="AlphaFoldDB" id="A0A2K3DWN3"/>
<feature type="region of interest" description="Disordered" evidence="1">
    <location>
        <begin position="309"/>
        <end position="331"/>
    </location>
</feature>
<dbReference type="InParanoid" id="A0A2K3DWN3"/>
<feature type="region of interest" description="Disordered" evidence="1">
    <location>
        <begin position="359"/>
        <end position="433"/>
    </location>
</feature>
<reference evidence="2 3" key="1">
    <citation type="journal article" date="2007" name="Science">
        <title>The Chlamydomonas genome reveals the evolution of key animal and plant functions.</title>
        <authorList>
            <person name="Merchant S.S."/>
            <person name="Prochnik S.E."/>
            <person name="Vallon O."/>
            <person name="Harris E.H."/>
            <person name="Karpowicz S.J."/>
            <person name="Witman G.B."/>
            <person name="Terry A."/>
            <person name="Salamov A."/>
            <person name="Fritz-Laylin L.K."/>
            <person name="Marechal-Drouard L."/>
            <person name="Marshall W.F."/>
            <person name="Qu L.H."/>
            <person name="Nelson D.R."/>
            <person name="Sanderfoot A.A."/>
            <person name="Spalding M.H."/>
            <person name="Kapitonov V.V."/>
            <person name="Ren Q."/>
            <person name="Ferris P."/>
            <person name="Lindquist E."/>
            <person name="Shapiro H."/>
            <person name="Lucas S.M."/>
            <person name="Grimwood J."/>
            <person name="Schmutz J."/>
            <person name="Cardol P."/>
            <person name="Cerutti H."/>
            <person name="Chanfreau G."/>
            <person name="Chen C.L."/>
            <person name="Cognat V."/>
            <person name="Croft M.T."/>
            <person name="Dent R."/>
            <person name="Dutcher S."/>
            <person name="Fernandez E."/>
            <person name="Fukuzawa H."/>
            <person name="Gonzalez-Ballester D."/>
            <person name="Gonzalez-Halphen D."/>
            <person name="Hallmann A."/>
            <person name="Hanikenne M."/>
            <person name="Hippler M."/>
            <person name="Inwood W."/>
            <person name="Jabbari K."/>
            <person name="Kalanon M."/>
            <person name="Kuras R."/>
            <person name="Lefebvre P.A."/>
            <person name="Lemaire S.D."/>
            <person name="Lobanov A.V."/>
            <person name="Lohr M."/>
            <person name="Manuell A."/>
            <person name="Meier I."/>
            <person name="Mets L."/>
            <person name="Mittag M."/>
            <person name="Mittelmeier T."/>
            <person name="Moroney J.V."/>
            <person name="Moseley J."/>
            <person name="Napoli C."/>
            <person name="Nedelcu A.M."/>
            <person name="Niyogi K."/>
            <person name="Novoselov S.V."/>
            <person name="Paulsen I.T."/>
            <person name="Pazour G."/>
            <person name="Purton S."/>
            <person name="Ral J.P."/>
            <person name="Riano-Pachon D.M."/>
            <person name="Riekhof W."/>
            <person name="Rymarquis L."/>
            <person name="Schroda M."/>
            <person name="Stern D."/>
            <person name="Umen J."/>
            <person name="Willows R."/>
            <person name="Wilson N."/>
            <person name="Zimmer S.L."/>
            <person name="Allmer J."/>
            <person name="Balk J."/>
            <person name="Bisova K."/>
            <person name="Chen C.J."/>
            <person name="Elias M."/>
            <person name="Gendler K."/>
            <person name="Hauser C."/>
            <person name="Lamb M.R."/>
            <person name="Ledford H."/>
            <person name="Long J.C."/>
            <person name="Minagawa J."/>
            <person name="Page M.D."/>
            <person name="Pan J."/>
            <person name="Pootakham W."/>
            <person name="Roje S."/>
            <person name="Rose A."/>
            <person name="Stahlberg E."/>
            <person name="Terauchi A.M."/>
            <person name="Yang P."/>
            <person name="Ball S."/>
            <person name="Bowler C."/>
            <person name="Dieckmann C.L."/>
            <person name="Gladyshev V.N."/>
            <person name="Green P."/>
            <person name="Jorgensen R."/>
            <person name="Mayfield S."/>
            <person name="Mueller-Roeber B."/>
            <person name="Rajamani S."/>
            <person name="Sayre R.T."/>
            <person name="Brokstein P."/>
            <person name="Dubchak I."/>
            <person name="Goodstein D."/>
            <person name="Hornick L."/>
            <person name="Huang Y.W."/>
            <person name="Jhaveri J."/>
            <person name="Luo Y."/>
            <person name="Martinez D."/>
            <person name="Ngau W.C."/>
            <person name="Otillar B."/>
            <person name="Poliakov A."/>
            <person name="Porter A."/>
            <person name="Szajkowski L."/>
            <person name="Werner G."/>
            <person name="Zhou K."/>
            <person name="Grigoriev I.V."/>
            <person name="Rokhsar D.S."/>
            <person name="Grossman A.R."/>
        </authorList>
    </citation>
    <scope>NUCLEOTIDE SEQUENCE [LARGE SCALE GENOMIC DNA]</scope>
    <source>
        <strain evidence="3">CC-503</strain>
    </source>
</reference>